<protein>
    <submittedName>
        <fullName evidence="1">Uncharacterized protein</fullName>
    </submittedName>
</protein>
<dbReference type="Proteomes" id="UP001593833">
    <property type="component" value="Unassembled WGS sequence"/>
</dbReference>
<comment type="caution">
    <text evidence="1">The sequence shown here is derived from an EMBL/GenBank/DDBJ whole genome shotgun (WGS) entry which is preliminary data.</text>
</comment>
<gene>
    <name evidence="1" type="ORF">ACFL6M_03595</name>
</gene>
<organism evidence="1 2">
    <name type="scientific">Eiseniibacteriota bacterium</name>
    <dbReference type="NCBI Taxonomy" id="2212470"/>
    <lineage>
        <taxon>Bacteria</taxon>
        <taxon>Candidatus Eiseniibacteriota</taxon>
    </lineage>
</organism>
<proteinExistence type="predicted"/>
<sequence>MNTTDPVVADLAVEDAMASGYELHPNDPNPFKLETMIRYTLP</sequence>
<accession>A0ABV6YKF9</accession>
<evidence type="ECO:0000313" key="1">
    <source>
        <dbReference type="EMBL" id="MFC1572664.1"/>
    </source>
</evidence>
<keyword evidence="2" id="KW-1185">Reference proteome</keyword>
<name>A0ABV6YKF9_UNCEI</name>
<evidence type="ECO:0000313" key="2">
    <source>
        <dbReference type="Proteomes" id="UP001593833"/>
    </source>
</evidence>
<dbReference type="EMBL" id="JBHPKH010000028">
    <property type="protein sequence ID" value="MFC1572664.1"/>
    <property type="molecule type" value="Genomic_DNA"/>
</dbReference>
<reference evidence="1 2" key="1">
    <citation type="submission" date="2024-09" db="EMBL/GenBank/DDBJ databases">
        <authorList>
            <person name="D'Angelo T."/>
        </authorList>
    </citation>
    <scope>NUCLEOTIDE SEQUENCE [LARGE SCALE GENOMIC DNA]</scope>
    <source>
        <strain evidence="1">SAG AM-320-E07</strain>
    </source>
</reference>